<reference evidence="3" key="1">
    <citation type="journal article" date="2015" name="BMC Genomics">
        <title>Genomic and transcriptomic analysis of the endophytic fungus Pestalotiopsis fici reveals its lifestyle and high potential for synthesis of natural products.</title>
        <authorList>
            <person name="Wang X."/>
            <person name="Zhang X."/>
            <person name="Liu L."/>
            <person name="Xiang M."/>
            <person name="Wang W."/>
            <person name="Sun X."/>
            <person name="Che Y."/>
            <person name="Guo L."/>
            <person name="Liu G."/>
            <person name="Guo L."/>
            <person name="Wang C."/>
            <person name="Yin W.B."/>
            <person name="Stadler M."/>
            <person name="Zhang X."/>
            <person name="Liu X."/>
        </authorList>
    </citation>
    <scope>NUCLEOTIDE SEQUENCE [LARGE SCALE GENOMIC DNA]</scope>
    <source>
        <strain evidence="3">W106-1 / CGMCC3.15140</strain>
    </source>
</reference>
<dbReference type="KEGG" id="pfy:PFICI_06104"/>
<feature type="compositionally biased region" description="Polar residues" evidence="1">
    <location>
        <begin position="70"/>
        <end position="125"/>
    </location>
</feature>
<sequence length="290" mass="30257">MFSFEEYLSPATTTVLSAESHWISSTVFALLGATAALHIPAPTATPFLIDDGAKDMIIIARSETAIQEAVPQSTTLKDSVSASKGSTSNNVKTENAISTTKNGAAAESTNTATLTNAPTSSQSNKGKPPATSIASSVSNSHESGGGKGQQLETSISRSIAGPISPTVSGSISSPTGHWIPVSIPTALASGAGLYEKHSKIYDDGYRQGYHDGCYDHAYATHPATLGGEYYTGYKKGRDSGIRDCRPLNGNDQDGSGWSGDVLLPSLGSEITLALWLLVMPCVLAFMLHML</sequence>
<gene>
    <name evidence="2" type="ORF">PFICI_06104</name>
</gene>
<evidence type="ECO:0000256" key="1">
    <source>
        <dbReference type="SAM" id="MobiDB-lite"/>
    </source>
</evidence>
<accession>W3X6S0</accession>
<dbReference type="GeneID" id="19271117"/>
<feature type="region of interest" description="Disordered" evidence="1">
    <location>
        <begin position="70"/>
        <end position="152"/>
    </location>
</feature>
<evidence type="ECO:0000313" key="3">
    <source>
        <dbReference type="Proteomes" id="UP000030651"/>
    </source>
</evidence>
<dbReference type="EMBL" id="KI912112">
    <property type="protein sequence ID" value="ETS81102.1"/>
    <property type="molecule type" value="Genomic_DNA"/>
</dbReference>
<dbReference type="OrthoDB" id="4763271at2759"/>
<keyword evidence="3" id="KW-1185">Reference proteome</keyword>
<dbReference type="HOGENOM" id="CLU_960112_0_0_1"/>
<dbReference type="AlphaFoldDB" id="W3X6S0"/>
<proteinExistence type="predicted"/>
<evidence type="ECO:0000313" key="2">
    <source>
        <dbReference type="EMBL" id="ETS81102.1"/>
    </source>
</evidence>
<organism evidence="2 3">
    <name type="scientific">Pestalotiopsis fici (strain W106-1 / CGMCC3.15140)</name>
    <dbReference type="NCBI Taxonomy" id="1229662"/>
    <lineage>
        <taxon>Eukaryota</taxon>
        <taxon>Fungi</taxon>
        <taxon>Dikarya</taxon>
        <taxon>Ascomycota</taxon>
        <taxon>Pezizomycotina</taxon>
        <taxon>Sordariomycetes</taxon>
        <taxon>Xylariomycetidae</taxon>
        <taxon>Amphisphaeriales</taxon>
        <taxon>Sporocadaceae</taxon>
        <taxon>Pestalotiopsis</taxon>
    </lineage>
</organism>
<name>W3X6S0_PESFW</name>
<protein>
    <submittedName>
        <fullName evidence="2">Uncharacterized protein</fullName>
    </submittedName>
</protein>
<dbReference type="Proteomes" id="UP000030651">
    <property type="component" value="Unassembled WGS sequence"/>
</dbReference>
<feature type="compositionally biased region" description="Polar residues" evidence="1">
    <location>
        <begin position="132"/>
        <end position="142"/>
    </location>
</feature>
<dbReference type="InParanoid" id="W3X6S0"/>
<dbReference type="RefSeq" id="XP_007832876.1">
    <property type="nucleotide sequence ID" value="XM_007834685.1"/>
</dbReference>